<dbReference type="AlphaFoldDB" id="A0A6V7R016"/>
<gene>
    <name evidence="1" type="ORF">JEOSCH030_00059</name>
</gene>
<dbReference type="Proteomes" id="UP000521032">
    <property type="component" value="Unassembled WGS sequence"/>
</dbReference>
<dbReference type="RefSeq" id="WP_186084361.1">
    <property type="nucleotide sequence ID" value="NZ_BMDB01000003.1"/>
</dbReference>
<reference evidence="1 2" key="1">
    <citation type="submission" date="2020-07" db="EMBL/GenBank/DDBJ databases">
        <authorList>
            <person name="Criscuolo A."/>
        </authorList>
    </citation>
    <scope>NUCLEOTIDE SEQUENCE [LARGE SCALE GENOMIC DNA]</scope>
    <source>
        <strain evidence="2">CIP 111030</strain>
    </source>
</reference>
<sequence length="151" mass="17779">MLTIQNDPTGKDYHALLDYAFQTCEEFQLVVRTDILQYQDSFTDLKEWFGESFTEVHEQHEWPSTNLFDDKATVYYFKTTDEAKQVLKEKADSFFHWLHPELPEDLCFFKDGEAWLSSSSELKELYIYPTSVDETHAIKGIEGLEVLEVEF</sequence>
<protein>
    <recommendedName>
        <fullName evidence="3">Stage III sporulation protein AH</fullName>
    </recommendedName>
</protein>
<keyword evidence="2" id="KW-1185">Reference proteome</keyword>
<evidence type="ECO:0000313" key="1">
    <source>
        <dbReference type="EMBL" id="CAD2070651.1"/>
    </source>
</evidence>
<name>A0A6V7R016_9BACL</name>
<organism evidence="1 2">
    <name type="scientific">Phocicoccus schoeneichii</name>
    <dbReference type="NCBI Taxonomy" id="1812261"/>
    <lineage>
        <taxon>Bacteria</taxon>
        <taxon>Bacillati</taxon>
        <taxon>Bacillota</taxon>
        <taxon>Bacilli</taxon>
        <taxon>Bacillales</taxon>
        <taxon>Salinicoccaceae</taxon>
        <taxon>Phocicoccus</taxon>
    </lineage>
</organism>
<evidence type="ECO:0008006" key="3">
    <source>
        <dbReference type="Google" id="ProtNLM"/>
    </source>
</evidence>
<dbReference type="EMBL" id="CAJEWE010000003">
    <property type="protein sequence ID" value="CAD2070651.1"/>
    <property type="molecule type" value="Genomic_DNA"/>
</dbReference>
<evidence type="ECO:0000313" key="2">
    <source>
        <dbReference type="Proteomes" id="UP000521032"/>
    </source>
</evidence>
<proteinExistence type="predicted"/>
<accession>A0A6V7R016</accession>
<comment type="caution">
    <text evidence="1">The sequence shown here is derived from an EMBL/GenBank/DDBJ whole genome shotgun (WGS) entry which is preliminary data.</text>
</comment>